<dbReference type="Proteomes" id="UP000293852">
    <property type="component" value="Unassembled WGS sequence"/>
</dbReference>
<dbReference type="InterPro" id="IPR027417">
    <property type="entry name" value="P-loop_NTPase"/>
</dbReference>
<accession>A0A4Q7M7V1</accession>
<evidence type="ECO:0000256" key="2">
    <source>
        <dbReference type="ARBA" id="ARBA00011963"/>
    </source>
</evidence>
<dbReference type="Pfam" id="PF06414">
    <property type="entry name" value="Zeta_toxin"/>
    <property type="match status" value="1"/>
</dbReference>
<dbReference type="AlphaFoldDB" id="A0A4Q7M7V1"/>
<evidence type="ECO:0000256" key="3">
    <source>
        <dbReference type="ARBA" id="ARBA00022741"/>
    </source>
</evidence>
<dbReference type="Gene3D" id="3.40.50.300">
    <property type="entry name" value="P-loop containing nucleotide triphosphate hydrolases"/>
    <property type="match status" value="1"/>
</dbReference>
<comment type="similarity">
    <text evidence="1">Belongs to the zeta toxin family.</text>
</comment>
<dbReference type="RefSeq" id="WP_165399925.1">
    <property type="nucleotide sequence ID" value="NZ_SGWX01000001.1"/>
</dbReference>
<evidence type="ECO:0000256" key="6">
    <source>
        <dbReference type="ARBA" id="ARBA00048178"/>
    </source>
</evidence>
<keyword evidence="9" id="KW-1185">Reference proteome</keyword>
<evidence type="ECO:0000259" key="7">
    <source>
        <dbReference type="Pfam" id="PF06414"/>
    </source>
</evidence>
<dbReference type="GO" id="GO:0016301">
    <property type="term" value="F:kinase activity"/>
    <property type="evidence" value="ECO:0007669"/>
    <property type="project" value="InterPro"/>
</dbReference>
<feature type="domain" description="Zeta toxin" evidence="7">
    <location>
        <begin position="10"/>
        <end position="98"/>
    </location>
</feature>
<comment type="caution">
    <text evidence="8">The sequence shown here is derived from an EMBL/GenBank/DDBJ whole genome shotgun (WGS) entry which is preliminary data.</text>
</comment>
<proteinExistence type="inferred from homology"/>
<organism evidence="8 9">
    <name type="scientific">Xylanimonas ulmi</name>
    <dbReference type="NCBI Taxonomy" id="228973"/>
    <lineage>
        <taxon>Bacteria</taxon>
        <taxon>Bacillati</taxon>
        <taxon>Actinomycetota</taxon>
        <taxon>Actinomycetes</taxon>
        <taxon>Micrococcales</taxon>
        <taxon>Promicromonosporaceae</taxon>
        <taxon>Xylanimonas</taxon>
    </lineage>
</organism>
<evidence type="ECO:0000256" key="5">
    <source>
        <dbReference type="ARBA" id="ARBA00032897"/>
    </source>
</evidence>
<gene>
    <name evidence="8" type="ORF">EV386_2530</name>
</gene>
<dbReference type="EMBL" id="SGWX01000001">
    <property type="protein sequence ID" value="RZS62209.1"/>
    <property type="molecule type" value="Genomic_DNA"/>
</dbReference>
<keyword evidence="3" id="KW-0547">Nucleotide-binding</keyword>
<evidence type="ECO:0000313" key="8">
    <source>
        <dbReference type="EMBL" id="RZS62209.1"/>
    </source>
</evidence>
<evidence type="ECO:0000313" key="9">
    <source>
        <dbReference type="Proteomes" id="UP000293852"/>
    </source>
</evidence>
<evidence type="ECO:0000256" key="4">
    <source>
        <dbReference type="ARBA" id="ARBA00022840"/>
    </source>
</evidence>
<dbReference type="EC" id="2.7.1.176" evidence="2"/>
<reference evidence="8 9" key="1">
    <citation type="submission" date="2019-02" db="EMBL/GenBank/DDBJ databases">
        <title>Sequencing the genomes of 1000 actinobacteria strains.</title>
        <authorList>
            <person name="Klenk H.-P."/>
        </authorList>
    </citation>
    <scope>NUCLEOTIDE SEQUENCE [LARGE SCALE GENOMIC DNA]</scope>
    <source>
        <strain evidence="8 9">DSM 16932</strain>
    </source>
</reference>
<evidence type="ECO:0000256" key="1">
    <source>
        <dbReference type="ARBA" id="ARBA00009104"/>
    </source>
</evidence>
<keyword evidence="4" id="KW-0067">ATP-binding</keyword>
<dbReference type="InterPro" id="IPR010488">
    <property type="entry name" value="Zeta_toxin_domain"/>
</dbReference>
<comment type="catalytic activity">
    <reaction evidence="6">
        <text>UDP-N-acetyl-alpha-D-glucosamine + ATP = UDP-N-acetyl-alpha-D-glucosamine 3'-phosphate + ADP + H(+)</text>
        <dbReference type="Rhea" id="RHEA:32671"/>
        <dbReference type="ChEBI" id="CHEBI:15378"/>
        <dbReference type="ChEBI" id="CHEBI:30616"/>
        <dbReference type="ChEBI" id="CHEBI:57705"/>
        <dbReference type="ChEBI" id="CHEBI:64353"/>
        <dbReference type="ChEBI" id="CHEBI:456216"/>
        <dbReference type="EC" id="2.7.1.176"/>
    </reaction>
</comment>
<name>A0A4Q7M7V1_9MICO</name>
<sequence>MFDDGEPSLDAVAEEAHALAERLRDAAMRDGVNLVIDTTFTDADQAVAVGRQLADAGYVIDVVDIQAVETTAALAYARDAAQRLAADVDAVTGYRRYVVNPEGNSALKSDLARATVGGPLVDAGAARALATARTNSSGLAARHGNRGLGD</sequence>
<dbReference type="GO" id="GO:0005524">
    <property type="term" value="F:ATP binding"/>
    <property type="evidence" value="ECO:0007669"/>
    <property type="project" value="UniProtKB-KW"/>
</dbReference>
<protein>
    <recommendedName>
        <fullName evidence="5">UDP-N-acetylglucosamine kinase</fullName>
        <ecNumber evidence="2">2.7.1.176</ecNumber>
    </recommendedName>
    <alternativeName>
        <fullName evidence="5">UDP-N-acetylglucosamine kinase</fullName>
    </alternativeName>
</protein>